<dbReference type="AlphaFoldDB" id="A0A3N0BDU6"/>
<keyword evidence="1" id="KW-1133">Transmembrane helix</keyword>
<name>A0A3N0BDU6_9ACTN</name>
<feature type="transmembrane region" description="Helical" evidence="1">
    <location>
        <begin position="26"/>
        <end position="43"/>
    </location>
</feature>
<keyword evidence="3" id="KW-1185">Reference proteome</keyword>
<comment type="caution">
    <text evidence="2">The sequence shown here is derived from an EMBL/GenBank/DDBJ whole genome shotgun (WGS) entry which is preliminary data.</text>
</comment>
<dbReference type="Proteomes" id="UP000278632">
    <property type="component" value="Unassembled WGS sequence"/>
</dbReference>
<keyword evidence="1" id="KW-0472">Membrane</keyword>
<feature type="transmembrane region" description="Helical" evidence="1">
    <location>
        <begin position="127"/>
        <end position="160"/>
    </location>
</feature>
<dbReference type="EMBL" id="QICD01000007">
    <property type="protein sequence ID" value="RNL45779.1"/>
    <property type="molecule type" value="Genomic_DNA"/>
</dbReference>
<feature type="transmembrane region" description="Helical" evidence="1">
    <location>
        <begin position="206"/>
        <end position="227"/>
    </location>
</feature>
<feature type="transmembrane region" description="Helical" evidence="1">
    <location>
        <begin position="364"/>
        <end position="382"/>
    </location>
</feature>
<sequence length="456" mass="51071">MCIIVLAILLIIPFTKENALFTSVSLAFAINGLFGMVMLWISMADCPYSLRQVHWIFYVTFFSIAPLNQYFASFWPWGYSPSEPQILSTCLLTLLWGVVFSFASGRDKRVSQDKADLNEKHMSQKMVFRLSPAAVVFLSLGSIVCTTLLIATIGIGSLFIRTSAGVDLDSSSLALIATVCPRAFVFGSFALLTLNARLKRRHYGAAVVAGVCLILTCFPAALARFNIASIYLGLAIFLFPAFSRKRGLFSFFLIVGFLLAYPLFDAFKYIQESASLNESWEIIINSLTSGYSTGNYDAFSIMFWCFDYVQMYGVALGRQLIGALLFFIPRTLWPGKPIPSGELVFSSMNYPFTDMSFALPFEGFINFGIMGLVSFAIVYGLVVRKVDAKYWRQRLSINQDKVTILALYYPFLLCLTFYLLRGSMMTTFTFVFGDLATMTILYCISNILSKRSINPK</sequence>
<proteinExistence type="predicted"/>
<evidence type="ECO:0008006" key="4">
    <source>
        <dbReference type="Google" id="ProtNLM"/>
    </source>
</evidence>
<feature type="transmembrane region" description="Helical" evidence="1">
    <location>
        <begin position="55"/>
        <end position="74"/>
    </location>
</feature>
<feature type="transmembrane region" description="Helical" evidence="1">
    <location>
        <begin position="247"/>
        <end position="264"/>
    </location>
</feature>
<feature type="transmembrane region" description="Helical" evidence="1">
    <location>
        <begin position="86"/>
        <end position="106"/>
    </location>
</feature>
<protein>
    <recommendedName>
        <fullName evidence="4">Oligosaccharide repeat unit polymerase</fullName>
    </recommendedName>
</protein>
<evidence type="ECO:0000256" key="1">
    <source>
        <dbReference type="SAM" id="Phobius"/>
    </source>
</evidence>
<reference evidence="3" key="1">
    <citation type="submission" date="2018-05" db="EMBL/GenBank/DDBJ databases">
        <title>Genome Sequencing of selected type strains of the family Eggerthellaceae.</title>
        <authorList>
            <person name="Danylec N."/>
            <person name="Stoll D.A."/>
            <person name="Doetsch A."/>
            <person name="Huch M."/>
        </authorList>
    </citation>
    <scope>NUCLEOTIDE SEQUENCE [LARGE SCALE GENOMIC DNA]</scope>
    <source>
        <strain evidence="3">DSM 16106</strain>
    </source>
</reference>
<feature type="transmembrane region" description="Helical" evidence="1">
    <location>
        <begin position="172"/>
        <end position="194"/>
    </location>
</feature>
<organism evidence="2 3">
    <name type="scientific">Paraeggerthella hongkongensis</name>
    <dbReference type="NCBI Taxonomy" id="230658"/>
    <lineage>
        <taxon>Bacteria</taxon>
        <taxon>Bacillati</taxon>
        <taxon>Actinomycetota</taxon>
        <taxon>Coriobacteriia</taxon>
        <taxon>Eggerthellales</taxon>
        <taxon>Eggerthellaceae</taxon>
        <taxon>Paraeggerthella</taxon>
    </lineage>
</organism>
<feature type="transmembrane region" description="Helical" evidence="1">
    <location>
        <begin position="402"/>
        <end position="420"/>
    </location>
</feature>
<feature type="transmembrane region" description="Helical" evidence="1">
    <location>
        <begin position="426"/>
        <end position="448"/>
    </location>
</feature>
<keyword evidence="1" id="KW-0812">Transmembrane</keyword>
<evidence type="ECO:0000313" key="2">
    <source>
        <dbReference type="EMBL" id="RNL45779.1"/>
    </source>
</evidence>
<gene>
    <name evidence="2" type="ORF">DMP08_05530</name>
</gene>
<evidence type="ECO:0000313" key="3">
    <source>
        <dbReference type="Proteomes" id="UP000278632"/>
    </source>
</evidence>
<accession>A0A3N0BDU6</accession>
<feature type="transmembrane region" description="Helical" evidence="1">
    <location>
        <begin position="309"/>
        <end position="328"/>
    </location>
</feature>